<feature type="binding site" evidence="12">
    <location>
        <position position="297"/>
    </location>
    <ligand>
        <name>NAD(+)</name>
        <dbReference type="ChEBI" id="CHEBI:57540"/>
    </ligand>
</feature>
<dbReference type="GO" id="GO:0005975">
    <property type="term" value="P:carbohydrate metabolic process"/>
    <property type="evidence" value="ECO:0007669"/>
    <property type="project" value="InterPro"/>
</dbReference>
<dbReference type="UniPathway" id="UPA00086"/>
<dbReference type="InterPro" id="IPR006168">
    <property type="entry name" value="G3P_DH_NAD-dep"/>
</dbReference>
<comment type="subcellular location">
    <subcellularLocation>
        <location evidence="1">Cytoplasm</location>
    </subcellularLocation>
</comment>
<dbReference type="EC" id="1.1.1.8" evidence="14"/>
<evidence type="ECO:0000259" key="15">
    <source>
        <dbReference type="Pfam" id="PF01210"/>
    </source>
</evidence>
<dbReference type="InterPro" id="IPR036291">
    <property type="entry name" value="NAD(P)-bd_dom_sf"/>
</dbReference>
<dbReference type="Gene3D" id="1.10.1040.10">
    <property type="entry name" value="N-(1-d-carboxylethyl)-l-norvaline Dehydrogenase, domain 2"/>
    <property type="match status" value="1"/>
</dbReference>
<dbReference type="FunCoup" id="A0A7R8UBB0">
    <property type="interactions" value="830"/>
</dbReference>
<evidence type="ECO:0000256" key="9">
    <source>
        <dbReference type="ARBA" id="ARBA00048683"/>
    </source>
</evidence>
<evidence type="ECO:0000256" key="11">
    <source>
        <dbReference type="PIRSR" id="PIRSR000114-2"/>
    </source>
</evidence>
<dbReference type="SUPFAM" id="SSF51735">
    <property type="entry name" value="NAD(P)-binding Rossmann-fold domains"/>
    <property type="match status" value="1"/>
</dbReference>
<keyword evidence="6" id="KW-0963">Cytoplasm</keyword>
<evidence type="ECO:0000256" key="12">
    <source>
        <dbReference type="PIRSR" id="PIRSR000114-3"/>
    </source>
</evidence>
<dbReference type="EMBL" id="LR899009">
    <property type="protein sequence ID" value="CAD7077556.1"/>
    <property type="molecule type" value="Genomic_DNA"/>
</dbReference>
<dbReference type="OrthoDB" id="10263760at2759"/>
<comment type="pathway">
    <text evidence="2">Lipid metabolism.</text>
</comment>
<dbReference type="GO" id="GO:0141152">
    <property type="term" value="F:glycerol-3-phosphate dehydrogenase (NAD+) activity"/>
    <property type="evidence" value="ECO:0007669"/>
    <property type="project" value="UniProtKB-UniRule"/>
</dbReference>
<dbReference type="Pfam" id="PF01210">
    <property type="entry name" value="NAD_Gly3P_dh_N"/>
    <property type="match status" value="1"/>
</dbReference>
<evidence type="ECO:0000259" key="16">
    <source>
        <dbReference type="Pfam" id="PF07479"/>
    </source>
</evidence>
<comment type="pathway">
    <text evidence="3">Phospholipid metabolism; alpha-glycerophosphate cycle.</text>
</comment>
<feature type="domain" description="Glycerol-3-phosphate dehydrogenase NAD-dependent N-terminal" evidence="15">
    <location>
        <begin position="7"/>
        <end position="176"/>
    </location>
</feature>
<dbReference type="InterPro" id="IPR008927">
    <property type="entry name" value="6-PGluconate_DH-like_C_sf"/>
</dbReference>
<evidence type="ECO:0000256" key="14">
    <source>
        <dbReference type="RuleBase" id="RU361243"/>
    </source>
</evidence>
<feature type="binding site" evidence="12">
    <location>
        <begin position="11"/>
        <end position="16"/>
    </location>
    <ligand>
        <name>NAD(+)</name>
        <dbReference type="ChEBI" id="CHEBI:57540"/>
    </ligand>
</feature>
<sequence>MSDKTRVCIVGSGNWGSAIAKIVGANCARLSNFDDRVTMYVYEEMIDGKKLTEIINTTHENVKYLPGHKLPSNVVAIPDIVEAAKEADILIFVVPHQFIRNFCSSLLGKIKPTAVAISLIKGFDIAEGGGIDLISHIITRHLKIPCSVLMGANLANEVAEEKFCETTIGSRDMKMAPTFRDLFQAHHFRVVVVDDVNAVEVCGALKNIVACGAGFVDGLGLGDNTKAAVIRLGLMEMIKFVDIFYPGSKLATFFESCGVADLITTCYGGRNRKVSEAFVKTGKSIKELEAEMLNGQKLQGPITAEEVNFMLKNKQMEDKFPLFTAIHKICSGTIQAKDLIDCIRNHPEHMKITHVAKL</sequence>
<dbReference type="FunFam" id="1.10.1040.10:FF:000004">
    <property type="entry name" value="Glycerol-3-phosphate dehydrogenase [NAD(+)]"/>
    <property type="match status" value="1"/>
</dbReference>
<feature type="binding site" evidence="11">
    <location>
        <begin position="270"/>
        <end position="271"/>
    </location>
    <ligand>
        <name>substrate</name>
    </ligand>
</feature>
<keyword evidence="18" id="KW-1185">Reference proteome</keyword>
<dbReference type="GO" id="GO:0046168">
    <property type="term" value="P:glycerol-3-phosphate catabolic process"/>
    <property type="evidence" value="ECO:0007669"/>
    <property type="project" value="UniProtKB-UniRule"/>
</dbReference>
<dbReference type="GO" id="GO:0051287">
    <property type="term" value="F:NAD binding"/>
    <property type="evidence" value="ECO:0007669"/>
    <property type="project" value="UniProtKB-UniRule"/>
</dbReference>
<comment type="subunit">
    <text evidence="5">Homodimer.</text>
</comment>
<dbReference type="PANTHER" id="PTHR11728:SF8">
    <property type="entry name" value="GLYCEROL-3-PHOSPHATE DEHYDROGENASE [NAD(+)]-RELATED"/>
    <property type="match status" value="1"/>
</dbReference>
<feature type="binding site" evidence="12">
    <location>
        <position position="155"/>
    </location>
    <ligand>
        <name>NAD(+)</name>
        <dbReference type="ChEBI" id="CHEBI:57540"/>
    </ligand>
</feature>
<feature type="binding site" evidence="12">
    <location>
        <position position="98"/>
    </location>
    <ligand>
        <name>NAD(+)</name>
        <dbReference type="ChEBI" id="CHEBI:57540"/>
    </ligand>
</feature>
<feature type="active site" description="Proton acceptor" evidence="10">
    <location>
        <position position="206"/>
    </location>
</feature>
<evidence type="ECO:0000256" key="6">
    <source>
        <dbReference type="ARBA" id="ARBA00022490"/>
    </source>
</evidence>
<evidence type="ECO:0000256" key="13">
    <source>
        <dbReference type="RuleBase" id="RU000437"/>
    </source>
</evidence>
<feature type="binding site" evidence="12">
    <location>
        <position position="299"/>
    </location>
    <ligand>
        <name>NAD(+)</name>
        <dbReference type="ChEBI" id="CHEBI:57540"/>
    </ligand>
</feature>
<proteinExistence type="inferred from homology"/>
<evidence type="ECO:0000256" key="2">
    <source>
        <dbReference type="ARBA" id="ARBA00005189"/>
    </source>
</evidence>
<evidence type="ECO:0000313" key="18">
    <source>
        <dbReference type="Proteomes" id="UP000594454"/>
    </source>
</evidence>
<dbReference type="PANTHER" id="PTHR11728">
    <property type="entry name" value="GLYCEROL-3-PHOSPHATE DEHYDROGENASE"/>
    <property type="match status" value="1"/>
</dbReference>
<evidence type="ECO:0000256" key="5">
    <source>
        <dbReference type="ARBA" id="ARBA00011738"/>
    </source>
</evidence>
<reference evidence="17 18" key="1">
    <citation type="submission" date="2020-11" db="EMBL/GenBank/DDBJ databases">
        <authorList>
            <person name="Wallbank WR R."/>
            <person name="Pardo Diaz C."/>
            <person name="Kozak K."/>
            <person name="Martin S."/>
            <person name="Jiggins C."/>
            <person name="Moest M."/>
            <person name="Warren A I."/>
            <person name="Generalovic N T."/>
            <person name="Byers J.R.P. K."/>
            <person name="Montejo-Kovacevich G."/>
            <person name="Yen C E."/>
        </authorList>
    </citation>
    <scope>NUCLEOTIDE SEQUENCE [LARGE SCALE GENOMIC DNA]</scope>
</reference>
<dbReference type="InterPro" id="IPR013328">
    <property type="entry name" value="6PGD_dom2"/>
</dbReference>
<dbReference type="InterPro" id="IPR017751">
    <property type="entry name" value="G3P_DH_NAD-dep_euk"/>
</dbReference>
<dbReference type="Proteomes" id="UP000594454">
    <property type="component" value="Chromosome 1"/>
</dbReference>
<evidence type="ECO:0000256" key="8">
    <source>
        <dbReference type="ARBA" id="ARBA00023027"/>
    </source>
</evidence>
<organism evidence="17 18">
    <name type="scientific">Hermetia illucens</name>
    <name type="common">Black soldier fly</name>
    <dbReference type="NCBI Taxonomy" id="343691"/>
    <lineage>
        <taxon>Eukaryota</taxon>
        <taxon>Metazoa</taxon>
        <taxon>Ecdysozoa</taxon>
        <taxon>Arthropoda</taxon>
        <taxon>Hexapoda</taxon>
        <taxon>Insecta</taxon>
        <taxon>Pterygota</taxon>
        <taxon>Neoptera</taxon>
        <taxon>Endopterygota</taxon>
        <taxon>Diptera</taxon>
        <taxon>Brachycera</taxon>
        <taxon>Stratiomyomorpha</taxon>
        <taxon>Stratiomyidae</taxon>
        <taxon>Hermetiinae</taxon>
        <taxon>Hermetia</taxon>
    </lineage>
</organism>
<dbReference type="Pfam" id="PF07479">
    <property type="entry name" value="NAD_Gly3P_dh_C"/>
    <property type="match status" value="1"/>
</dbReference>
<dbReference type="FunFam" id="3.40.50.720:FF:000088">
    <property type="entry name" value="Glycerol-3-phosphate dehydrogenase [NAD(+)]"/>
    <property type="match status" value="1"/>
</dbReference>
<dbReference type="PROSITE" id="PS00957">
    <property type="entry name" value="NAD_G3PDH"/>
    <property type="match status" value="1"/>
</dbReference>
<keyword evidence="8 12" id="KW-0520">NAD</keyword>
<feature type="binding site" evidence="12">
    <location>
        <position position="270"/>
    </location>
    <ligand>
        <name>NAD(+)</name>
        <dbReference type="ChEBI" id="CHEBI:57540"/>
    </ligand>
</feature>
<dbReference type="GO" id="GO:0005829">
    <property type="term" value="C:cytosol"/>
    <property type="evidence" value="ECO:0007669"/>
    <property type="project" value="TreeGrafter"/>
</dbReference>
<evidence type="ECO:0000256" key="7">
    <source>
        <dbReference type="ARBA" id="ARBA00023002"/>
    </source>
</evidence>
<dbReference type="InParanoid" id="A0A7R8UBB0"/>
<evidence type="ECO:0000256" key="3">
    <source>
        <dbReference type="ARBA" id="ARBA00005192"/>
    </source>
</evidence>
<dbReference type="AlphaFoldDB" id="A0A7R8UBB0"/>
<dbReference type="InterPro" id="IPR006109">
    <property type="entry name" value="G3P_DH_NAD-dep_C"/>
</dbReference>
<evidence type="ECO:0000256" key="4">
    <source>
        <dbReference type="ARBA" id="ARBA00011009"/>
    </source>
</evidence>
<gene>
    <name evidence="17" type="ORF">HERILL_LOCUS893</name>
</gene>
<dbReference type="PIRSF" id="PIRSF000114">
    <property type="entry name" value="Glycerol-3-P_dh"/>
    <property type="match status" value="1"/>
</dbReference>
<name>A0A7R8UBB0_HERIL</name>
<dbReference type="SUPFAM" id="SSF48179">
    <property type="entry name" value="6-phosphogluconate dehydrogenase C-terminal domain-like"/>
    <property type="match status" value="1"/>
</dbReference>
<evidence type="ECO:0000313" key="17">
    <source>
        <dbReference type="EMBL" id="CAD7077556.1"/>
    </source>
</evidence>
<evidence type="ECO:0000256" key="1">
    <source>
        <dbReference type="ARBA" id="ARBA00004496"/>
    </source>
</evidence>
<dbReference type="GO" id="GO:0042803">
    <property type="term" value="F:protein homodimerization activity"/>
    <property type="evidence" value="ECO:0007669"/>
    <property type="project" value="InterPro"/>
</dbReference>
<keyword evidence="7 13" id="KW-0560">Oxidoreductase</keyword>
<dbReference type="NCBIfam" id="TIGR03376">
    <property type="entry name" value="glycerol3P_DH"/>
    <property type="match status" value="1"/>
</dbReference>
<comment type="catalytic activity">
    <reaction evidence="9 14">
        <text>sn-glycerol 3-phosphate + NAD(+) = dihydroxyacetone phosphate + NADH + H(+)</text>
        <dbReference type="Rhea" id="RHEA:11092"/>
        <dbReference type="ChEBI" id="CHEBI:15378"/>
        <dbReference type="ChEBI" id="CHEBI:57540"/>
        <dbReference type="ChEBI" id="CHEBI:57597"/>
        <dbReference type="ChEBI" id="CHEBI:57642"/>
        <dbReference type="ChEBI" id="CHEBI:57945"/>
        <dbReference type="EC" id="1.1.1.8"/>
    </reaction>
</comment>
<accession>A0A7R8UBB0</accession>
<dbReference type="InterPro" id="IPR011128">
    <property type="entry name" value="G3P_DH_NAD-dep_N"/>
</dbReference>
<dbReference type="PRINTS" id="PR00077">
    <property type="entry name" value="GPDHDRGNASE"/>
</dbReference>
<feature type="binding site" evidence="11">
    <location>
        <position position="121"/>
    </location>
    <ligand>
        <name>substrate</name>
    </ligand>
</feature>
<evidence type="ECO:0000256" key="10">
    <source>
        <dbReference type="PIRSR" id="PIRSR000114-1"/>
    </source>
</evidence>
<dbReference type="GO" id="GO:0006650">
    <property type="term" value="P:glycerophospholipid metabolic process"/>
    <property type="evidence" value="ECO:0007669"/>
    <property type="project" value="UniProtKB-UniPathway"/>
</dbReference>
<comment type="similarity">
    <text evidence="4 13">Belongs to the NAD-dependent glycerol-3-phosphate dehydrogenase family.</text>
</comment>
<dbReference type="Gene3D" id="3.40.50.720">
    <property type="entry name" value="NAD(P)-binding Rossmann-like Domain"/>
    <property type="match status" value="1"/>
</dbReference>
<protein>
    <recommendedName>
        <fullName evidence="14">Glycerol-3-phosphate dehydrogenase [NAD(+)]</fullName>
        <ecNumber evidence="14">1.1.1.8</ecNumber>
    </recommendedName>
</protein>
<feature type="domain" description="Glycerol-3-phosphate dehydrogenase NAD-dependent C-terminal" evidence="16">
    <location>
        <begin position="195"/>
        <end position="340"/>
    </location>
</feature>